<reference evidence="1 2" key="1">
    <citation type="submission" date="2018-04" db="EMBL/GenBank/DDBJ databases">
        <authorList>
            <person name="Vogel A."/>
        </authorList>
    </citation>
    <scope>NUCLEOTIDE SEQUENCE [LARGE SCALE GENOMIC DNA]</scope>
</reference>
<proteinExistence type="predicted"/>
<name>A0A484K3M9_9ASTE</name>
<organism evidence="1 2">
    <name type="scientific">Cuscuta campestris</name>
    <dbReference type="NCBI Taxonomy" id="132261"/>
    <lineage>
        <taxon>Eukaryota</taxon>
        <taxon>Viridiplantae</taxon>
        <taxon>Streptophyta</taxon>
        <taxon>Embryophyta</taxon>
        <taxon>Tracheophyta</taxon>
        <taxon>Spermatophyta</taxon>
        <taxon>Magnoliopsida</taxon>
        <taxon>eudicotyledons</taxon>
        <taxon>Gunneridae</taxon>
        <taxon>Pentapetalae</taxon>
        <taxon>asterids</taxon>
        <taxon>lamiids</taxon>
        <taxon>Solanales</taxon>
        <taxon>Convolvulaceae</taxon>
        <taxon>Cuscuteae</taxon>
        <taxon>Cuscuta</taxon>
        <taxon>Cuscuta subgen. Grammica</taxon>
        <taxon>Cuscuta sect. Cleistogrammica</taxon>
    </lineage>
</organism>
<accession>A0A484K3M9</accession>
<dbReference type="AlphaFoldDB" id="A0A484K3M9"/>
<dbReference type="EMBL" id="OOIL02000014">
    <property type="protein sequence ID" value="VFQ59328.1"/>
    <property type="molecule type" value="Genomic_DNA"/>
</dbReference>
<evidence type="ECO:0000313" key="1">
    <source>
        <dbReference type="EMBL" id="VFQ59328.1"/>
    </source>
</evidence>
<evidence type="ECO:0000313" key="2">
    <source>
        <dbReference type="Proteomes" id="UP000595140"/>
    </source>
</evidence>
<dbReference type="Proteomes" id="UP000595140">
    <property type="component" value="Unassembled WGS sequence"/>
</dbReference>
<gene>
    <name evidence="1" type="ORF">CCAM_LOCUS1104</name>
</gene>
<protein>
    <submittedName>
        <fullName evidence="1">Uncharacterized protein</fullName>
    </submittedName>
</protein>
<keyword evidence="2" id="KW-1185">Reference proteome</keyword>
<sequence length="110" mass="12265">MRCEELPRDKIHRKGRFKVTSGVRTAEETWGLSHSASLRSLCSVDAALQKLHLIIYARKLRLSVSSSVLVRLSACAPIHKLATAKGSEVLASGKDRKDWELGDWVGLWPK</sequence>